<name>A0A264W1T4_9BACL</name>
<proteinExistence type="predicted"/>
<reference evidence="2 3" key="1">
    <citation type="submission" date="2017-07" db="EMBL/GenBank/DDBJ databases">
        <title>Tetzosporium hominis gen.nov. sp.nov.</title>
        <authorList>
            <person name="Tetz G."/>
            <person name="Tetz V."/>
        </authorList>
    </citation>
    <scope>NUCLEOTIDE SEQUENCE [LARGE SCALE GENOMIC DNA]</scope>
    <source>
        <strain evidence="2 3">VT-49</strain>
    </source>
</reference>
<dbReference type="OrthoDB" id="9834875at2"/>
<sequence length="144" mass="16765">MRETLKNKIAVHLKRSRCIMVSKTATYWIETTAESLKQRLIWLQEDYFEQDEIIILARNDRQVEWLKEHTSLQIQTDPSSFLDAAAAFFKGEDTTQDVLLRLGFEKHESDQVVEEIGKGHYFVYADRVHGANIGATDDAKRHIR</sequence>
<gene>
    <name evidence="2" type="ORF">CF394_10000</name>
</gene>
<dbReference type="EMBL" id="NOKQ01000220">
    <property type="protein sequence ID" value="OZS77540.1"/>
    <property type="molecule type" value="Genomic_DNA"/>
</dbReference>
<dbReference type="Pfam" id="PF11181">
    <property type="entry name" value="YflT"/>
    <property type="match status" value="1"/>
</dbReference>
<dbReference type="InterPro" id="IPR025889">
    <property type="entry name" value="GSP17M-like_dom"/>
</dbReference>
<dbReference type="Proteomes" id="UP000217065">
    <property type="component" value="Unassembled WGS sequence"/>
</dbReference>
<feature type="domain" description="General stress protein 17M-like" evidence="1">
    <location>
        <begin position="33"/>
        <end position="119"/>
    </location>
</feature>
<protein>
    <recommendedName>
        <fullName evidence="1">General stress protein 17M-like domain-containing protein</fullName>
    </recommendedName>
</protein>
<keyword evidence="3" id="KW-1185">Reference proteome</keyword>
<evidence type="ECO:0000313" key="2">
    <source>
        <dbReference type="EMBL" id="OZS77540.1"/>
    </source>
</evidence>
<comment type="caution">
    <text evidence="2">The sequence shown here is derived from an EMBL/GenBank/DDBJ whole genome shotgun (WGS) entry which is preliminary data.</text>
</comment>
<accession>A0A264W1T4</accession>
<evidence type="ECO:0000259" key="1">
    <source>
        <dbReference type="Pfam" id="PF11181"/>
    </source>
</evidence>
<organism evidence="2 3">
    <name type="scientific">Tetzosporium hominis</name>
    <dbReference type="NCBI Taxonomy" id="2020506"/>
    <lineage>
        <taxon>Bacteria</taxon>
        <taxon>Bacillati</taxon>
        <taxon>Bacillota</taxon>
        <taxon>Bacilli</taxon>
        <taxon>Bacillales</taxon>
        <taxon>Caryophanaceae</taxon>
        <taxon>Tetzosporium</taxon>
    </lineage>
</organism>
<evidence type="ECO:0000313" key="3">
    <source>
        <dbReference type="Proteomes" id="UP000217065"/>
    </source>
</evidence>
<dbReference type="AlphaFoldDB" id="A0A264W1T4"/>